<dbReference type="Pfam" id="PF00248">
    <property type="entry name" value="Aldo_ket_red"/>
    <property type="match status" value="1"/>
</dbReference>
<evidence type="ECO:0000313" key="6">
    <source>
        <dbReference type="Proteomes" id="UP000664169"/>
    </source>
</evidence>
<feature type="domain" description="NADP-dependent oxidoreductase" evidence="4">
    <location>
        <begin position="29"/>
        <end position="338"/>
    </location>
</feature>
<accession>A0A8H3EQT9</accession>
<keyword evidence="2" id="KW-0560">Oxidoreductase</keyword>
<dbReference type="PANTHER" id="PTHR43364:SF7">
    <property type="entry name" value="NADP-DEPENDENT OXIDOREDUCTASE DOMAIN-CONTAINING PROTEIN-RELATED"/>
    <property type="match status" value="1"/>
</dbReference>
<dbReference type="GO" id="GO:0016491">
    <property type="term" value="F:oxidoreductase activity"/>
    <property type="evidence" value="ECO:0007669"/>
    <property type="project" value="UniProtKB-KW"/>
</dbReference>
<keyword evidence="6" id="KW-1185">Reference proteome</keyword>
<comment type="caution">
    <text evidence="5">The sequence shown here is derived from an EMBL/GenBank/DDBJ whole genome shotgun (WGS) entry which is preliminary data.</text>
</comment>
<evidence type="ECO:0000256" key="2">
    <source>
        <dbReference type="ARBA" id="ARBA00023002"/>
    </source>
</evidence>
<dbReference type="InterPro" id="IPR023210">
    <property type="entry name" value="NADP_OxRdtase_dom"/>
</dbReference>
<evidence type="ECO:0000256" key="1">
    <source>
        <dbReference type="ARBA" id="ARBA00022857"/>
    </source>
</evidence>
<sequence>MALPTAPDPVSPLARYRILSPTANLRVSPLCLGAMNFGTAWEQFMGKCDKETTFGILDYFFDNGGNFIDTSNNYQNEESETWIGEWMKKRNNRDQMVIATKFTSPWQAHKGWDKHINANFVGSGTKSLRMSVRDSLKKLGTDYIDILYVHWYDHTSSVQELMLSLNDLLREGKVLYLGASDLPAYFVAKCNQYARDHGLRGFVVYQGKWSAADRDFERDILHLVKEDGMALAPWGALGGGLFKTHAKREEMKKNDEQGRIAIMENAKAGPVSDALEKIAAKKNGKPDITSIALAYVMHKAPCVFPIVGGRKIDHLKGNIEALKIDLSTEEIDEIDGAVEFDLGFPWSAFGTHPNQSFLLNMAVHTDYVDQVVPIHPSKSK</sequence>
<dbReference type="Proteomes" id="UP000664169">
    <property type="component" value="Unassembled WGS sequence"/>
</dbReference>
<dbReference type="SUPFAM" id="SSF51430">
    <property type="entry name" value="NAD(P)-linked oxidoreductase"/>
    <property type="match status" value="1"/>
</dbReference>
<dbReference type="Gene3D" id="3.20.20.100">
    <property type="entry name" value="NADP-dependent oxidoreductase domain"/>
    <property type="match status" value="1"/>
</dbReference>
<reference evidence="5" key="1">
    <citation type="submission" date="2021-03" db="EMBL/GenBank/DDBJ databases">
        <authorList>
            <person name="Tagirdzhanova G."/>
        </authorList>
    </citation>
    <scope>NUCLEOTIDE SEQUENCE</scope>
</reference>
<dbReference type="OrthoDB" id="48988at2759"/>
<dbReference type="InterPro" id="IPR050523">
    <property type="entry name" value="AKR_Detox_Biosynth"/>
</dbReference>
<dbReference type="PANTHER" id="PTHR43364">
    <property type="entry name" value="NADH-SPECIFIC METHYLGLYOXAL REDUCTASE-RELATED"/>
    <property type="match status" value="1"/>
</dbReference>
<evidence type="ECO:0000259" key="4">
    <source>
        <dbReference type="Pfam" id="PF00248"/>
    </source>
</evidence>
<evidence type="ECO:0000313" key="5">
    <source>
        <dbReference type="EMBL" id="CAF9911711.1"/>
    </source>
</evidence>
<comment type="similarity">
    <text evidence="3">Belongs to the aldo/keto reductase family. Aldo/keto reductase 2 subfamily.</text>
</comment>
<gene>
    <name evidence="5" type="ORF">GOMPHAMPRED_007499</name>
</gene>
<dbReference type="InterPro" id="IPR036812">
    <property type="entry name" value="NAD(P)_OxRdtase_dom_sf"/>
</dbReference>
<protein>
    <recommendedName>
        <fullName evidence="4">NADP-dependent oxidoreductase domain-containing protein</fullName>
    </recommendedName>
</protein>
<organism evidence="5 6">
    <name type="scientific">Gomphillus americanus</name>
    <dbReference type="NCBI Taxonomy" id="1940652"/>
    <lineage>
        <taxon>Eukaryota</taxon>
        <taxon>Fungi</taxon>
        <taxon>Dikarya</taxon>
        <taxon>Ascomycota</taxon>
        <taxon>Pezizomycotina</taxon>
        <taxon>Lecanoromycetes</taxon>
        <taxon>OSLEUM clade</taxon>
        <taxon>Ostropomycetidae</taxon>
        <taxon>Ostropales</taxon>
        <taxon>Graphidaceae</taxon>
        <taxon>Gomphilloideae</taxon>
        <taxon>Gomphillus</taxon>
    </lineage>
</organism>
<dbReference type="AlphaFoldDB" id="A0A8H3EQT9"/>
<name>A0A8H3EQT9_9LECA</name>
<evidence type="ECO:0000256" key="3">
    <source>
        <dbReference type="ARBA" id="ARBA00038157"/>
    </source>
</evidence>
<dbReference type="EMBL" id="CAJPDQ010000006">
    <property type="protein sequence ID" value="CAF9911711.1"/>
    <property type="molecule type" value="Genomic_DNA"/>
</dbReference>
<keyword evidence="1" id="KW-0521">NADP</keyword>
<proteinExistence type="inferred from homology"/>